<dbReference type="InterPro" id="IPR029526">
    <property type="entry name" value="PGBD"/>
</dbReference>
<evidence type="ECO:0000256" key="1">
    <source>
        <dbReference type="SAM" id="MobiDB-lite"/>
    </source>
</evidence>
<feature type="region of interest" description="Disordered" evidence="1">
    <location>
        <begin position="1"/>
        <end position="48"/>
    </location>
</feature>
<evidence type="ECO:0000313" key="3">
    <source>
        <dbReference type="EMBL" id="JAT34971.1"/>
    </source>
</evidence>
<name>A0A1B6MGG4_9HEMI</name>
<dbReference type="AlphaFoldDB" id="A0A1B6MGG4"/>
<proteinExistence type="predicted"/>
<dbReference type="Pfam" id="PF13843">
    <property type="entry name" value="DDE_Tnp_1_7"/>
    <property type="match status" value="1"/>
</dbReference>
<evidence type="ECO:0000259" key="2">
    <source>
        <dbReference type="Pfam" id="PF13843"/>
    </source>
</evidence>
<organism evidence="3">
    <name type="scientific">Graphocephala atropunctata</name>
    <dbReference type="NCBI Taxonomy" id="36148"/>
    <lineage>
        <taxon>Eukaryota</taxon>
        <taxon>Metazoa</taxon>
        <taxon>Ecdysozoa</taxon>
        <taxon>Arthropoda</taxon>
        <taxon>Hexapoda</taxon>
        <taxon>Insecta</taxon>
        <taxon>Pterygota</taxon>
        <taxon>Neoptera</taxon>
        <taxon>Paraneoptera</taxon>
        <taxon>Hemiptera</taxon>
        <taxon>Auchenorrhyncha</taxon>
        <taxon>Membracoidea</taxon>
        <taxon>Cicadellidae</taxon>
        <taxon>Cicadellinae</taxon>
        <taxon>Cicadellini</taxon>
        <taxon>Graphocephala</taxon>
    </lineage>
</organism>
<feature type="compositionally biased region" description="Acidic residues" evidence="1">
    <location>
        <begin position="1"/>
        <end position="38"/>
    </location>
</feature>
<feature type="non-terminal residue" evidence="3">
    <location>
        <position position="1"/>
    </location>
</feature>
<dbReference type="PANTHER" id="PTHR46599">
    <property type="entry name" value="PIGGYBAC TRANSPOSABLE ELEMENT-DERIVED PROTEIN 4"/>
    <property type="match status" value="1"/>
</dbReference>
<feature type="domain" description="PiggyBac transposable element-derived protein" evidence="2">
    <location>
        <begin position="87"/>
        <end position="333"/>
    </location>
</feature>
<protein>
    <recommendedName>
        <fullName evidence="2">PiggyBac transposable element-derived protein domain-containing protein</fullName>
    </recommendedName>
</protein>
<dbReference type="EMBL" id="GEBQ01005006">
    <property type="protein sequence ID" value="JAT34971.1"/>
    <property type="molecule type" value="Transcribed_RNA"/>
</dbReference>
<accession>A0A1B6MGG4</accession>
<gene>
    <name evidence="3" type="ORF">g.845</name>
</gene>
<reference evidence="3" key="1">
    <citation type="submission" date="2015-11" db="EMBL/GenBank/DDBJ databases">
        <title>De novo transcriptome assembly of four potential Pierce s Disease insect vectors from Arizona vineyards.</title>
        <authorList>
            <person name="Tassone E.E."/>
        </authorList>
    </citation>
    <scope>NUCLEOTIDE SEQUENCE</scope>
</reference>
<dbReference type="PANTHER" id="PTHR46599:SF3">
    <property type="entry name" value="PIGGYBAC TRANSPOSABLE ELEMENT-DERIVED PROTEIN 4"/>
    <property type="match status" value="1"/>
</dbReference>
<sequence length="344" mass="39262">DLGGVPDEDLGGVPDEDLGGVPDDDLGGVPDDDSDEAPTGDLNNVRRQQSAWRKWNNNDLGFPEFIHKLNDNSGFKPPPSLNRDSELDYFQLFFTDELFMQIAHESNAFAKQKIQISTPLTRYSVWHSWKDISLCEIKAFIGVIINMSLNPKPLLEDYFSNNWLDNQPFFKKILSRERFFQIFWTLHLSPPSTTLPILGTLTRSGKVRKFLLYLENKFQEHFCPSKYLSLDESTVGFKGRVTFKVYNKDKPTKWGIKVFVVSDATSGYVCALEPYMGTQMTATLPRPDLLVTSRVVMALLDKLQNAYGTVEGLHLFTDRYYTSVELAKELYIKKGTFNGHCEQK</sequence>